<keyword evidence="3" id="KW-0732">Signal</keyword>
<dbReference type="InterPro" id="IPR033379">
    <property type="entry name" value="Acid_Pase_AS"/>
</dbReference>
<reference evidence="4" key="1">
    <citation type="submission" date="2013-04" db="EMBL/GenBank/DDBJ databases">
        <title>The genome sequencing project of 58 acetic acid bacteria.</title>
        <authorList>
            <person name="Okamoto-Kainuma A."/>
            <person name="Ishikawa M."/>
            <person name="Umino S."/>
            <person name="Koizumi Y."/>
            <person name="Shiwa Y."/>
            <person name="Yoshikawa H."/>
            <person name="Matsutani M."/>
            <person name="Matsushita K."/>
        </authorList>
    </citation>
    <scope>NUCLEOTIDE SEQUENCE</scope>
    <source>
        <strain evidence="4">NBRC 106556</strain>
    </source>
</reference>
<dbReference type="Gene3D" id="3.40.50.1240">
    <property type="entry name" value="Phosphoglycerate mutase-like"/>
    <property type="match status" value="2"/>
</dbReference>
<keyword evidence="2" id="KW-0378">Hydrolase</keyword>
<dbReference type="CDD" id="cd07061">
    <property type="entry name" value="HP_HAP_like"/>
    <property type="match status" value="1"/>
</dbReference>
<accession>A0ABQ0QIH5</accession>
<dbReference type="SUPFAM" id="SSF53254">
    <property type="entry name" value="Phosphoglycerate mutase-like"/>
    <property type="match status" value="1"/>
</dbReference>
<name>A0ABQ0QIH5_9PROT</name>
<dbReference type="EMBL" id="BAQB01000011">
    <property type="protein sequence ID" value="GBR46027.1"/>
    <property type="molecule type" value="Genomic_DNA"/>
</dbReference>
<dbReference type="InterPro" id="IPR000560">
    <property type="entry name" value="His_Pase_clade-2"/>
</dbReference>
<sequence length="408" mass="43680">MMGLSLFFRKIAAGAVMAVAVGTATAHPITVSHGVKHSPWVLTHVEMVMRHGIRSPLPWQVPHGVGVIGGWPVWAVPAGNLTQHGAEALQEVGQYDRLWLGQVRVLPKVGCPDAGRVQIIANSAQRTIASAEAFREGLVPGCALSIEHFAPGQMDVRFAPLDAAPQRFDMQKIVPQLPDPQVLYARDKAALQLLGRVVRCSSGVCPFLDAPSTVAPDRTGHGLVLSGPVSDGASLAEALILAYVDGRETGWGQLTPEALGQLSVLHADMLATVNRPKVLAKLLSQDMRAQLVRDMVESSAQSPALRVYVGHDDTIAPLLTALGVHVQAPGQAEDEIPVGSALILALYHNQRTNMDAYRVFFQAQSLEGLRNLGEQGLPQLQPLTVPECRDTLGFCASAVLINRLKKGE</sequence>
<dbReference type="RefSeq" id="WP_068171850.1">
    <property type="nucleotide sequence ID" value="NZ_BAQB01000011.1"/>
</dbReference>
<keyword evidence="5" id="KW-1185">Reference proteome</keyword>
<proteinExistence type="inferred from homology"/>
<dbReference type="Pfam" id="PF00328">
    <property type="entry name" value="His_Phos_2"/>
    <property type="match status" value="2"/>
</dbReference>
<dbReference type="InterPro" id="IPR029033">
    <property type="entry name" value="His_PPase_superfam"/>
</dbReference>
<feature type="signal peptide" evidence="3">
    <location>
        <begin position="1"/>
        <end position="26"/>
    </location>
</feature>
<comment type="similarity">
    <text evidence="1">Belongs to the histidine acid phosphatase family.</text>
</comment>
<evidence type="ECO:0000256" key="2">
    <source>
        <dbReference type="ARBA" id="ARBA00022801"/>
    </source>
</evidence>
<dbReference type="PANTHER" id="PTHR11567">
    <property type="entry name" value="ACID PHOSPHATASE-RELATED"/>
    <property type="match status" value="1"/>
</dbReference>
<dbReference type="PROSITE" id="PS00616">
    <property type="entry name" value="HIS_ACID_PHOSPHAT_1"/>
    <property type="match status" value="1"/>
</dbReference>
<evidence type="ECO:0000256" key="1">
    <source>
        <dbReference type="ARBA" id="ARBA00005375"/>
    </source>
</evidence>
<evidence type="ECO:0000313" key="4">
    <source>
        <dbReference type="EMBL" id="GBR46027.1"/>
    </source>
</evidence>
<organism evidence="4 5">
    <name type="scientific">Neokomagataea tanensis NBRC 106556</name>
    <dbReference type="NCBI Taxonomy" id="1223519"/>
    <lineage>
        <taxon>Bacteria</taxon>
        <taxon>Pseudomonadati</taxon>
        <taxon>Pseudomonadota</taxon>
        <taxon>Alphaproteobacteria</taxon>
        <taxon>Acetobacterales</taxon>
        <taxon>Acetobacteraceae</taxon>
        <taxon>Neokomagataea</taxon>
    </lineage>
</organism>
<dbReference type="Proteomes" id="UP001062443">
    <property type="component" value="Unassembled WGS sequence"/>
</dbReference>
<evidence type="ECO:0000313" key="5">
    <source>
        <dbReference type="Proteomes" id="UP001062443"/>
    </source>
</evidence>
<dbReference type="PANTHER" id="PTHR11567:SF110">
    <property type="entry name" value="2-PHOSPHOXYLOSE PHOSPHATASE 1"/>
    <property type="match status" value="1"/>
</dbReference>
<comment type="caution">
    <text evidence="4">The sequence shown here is derived from an EMBL/GenBank/DDBJ whole genome shotgun (WGS) entry which is preliminary data.</text>
</comment>
<evidence type="ECO:0000256" key="3">
    <source>
        <dbReference type="SAM" id="SignalP"/>
    </source>
</evidence>
<feature type="chain" id="PRO_5046107470" evidence="3">
    <location>
        <begin position="27"/>
        <end position="408"/>
    </location>
</feature>
<protein>
    <submittedName>
        <fullName evidence="4">Phosphoanhydride phosphohydrolase</fullName>
    </submittedName>
</protein>
<dbReference type="InterPro" id="IPR050645">
    <property type="entry name" value="Histidine_acid_phosphatase"/>
</dbReference>
<gene>
    <name evidence="4" type="ORF">AA106556_0969</name>
</gene>